<keyword evidence="1" id="KW-1133">Transmembrane helix</keyword>
<dbReference type="SMART" id="SM00387">
    <property type="entry name" value="HATPase_c"/>
    <property type="match status" value="1"/>
</dbReference>
<dbReference type="Gene3D" id="3.30.565.10">
    <property type="entry name" value="Histidine kinase-like ATPase, C-terminal domain"/>
    <property type="match status" value="1"/>
</dbReference>
<dbReference type="PANTHER" id="PTHR34220">
    <property type="entry name" value="SENSOR HISTIDINE KINASE YPDA"/>
    <property type="match status" value="1"/>
</dbReference>
<evidence type="ECO:0000256" key="1">
    <source>
        <dbReference type="SAM" id="Phobius"/>
    </source>
</evidence>
<dbReference type="EMBL" id="CABPSK010000001">
    <property type="protein sequence ID" value="VVD81409.1"/>
    <property type="molecule type" value="Genomic_DNA"/>
</dbReference>
<keyword evidence="1" id="KW-0472">Membrane</keyword>
<accession>A0A5E4T5T3</accession>
<dbReference type="InterPro" id="IPR036890">
    <property type="entry name" value="HATPase_C_sf"/>
</dbReference>
<dbReference type="Pfam" id="PF06580">
    <property type="entry name" value="His_kinase"/>
    <property type="match status" value="1"/>
</dbReference>
<dbReference type="AlphaFoldDB" id="A0A5E4T5T3"/>
<dbReference type="GO" id="GO:0016020">
    <property type="term" value="C:membrane"/>
    <property type="evidence" value="ECO:0007669"/>
    <property type="project" value="InterPro"/>
</dbReference>
<feature type="transmembrane region" description="Helical" evidence="1">
    <location>
        <begin position="129"/>
        <end position="149"/>
    </location>
</feature>
<feature type="domain" description="Histidine kinase/HSP90-like ATPase" evidence="2">
    <location>
        <begin position="272"/>
        <end position="384"/>
    </location>
</feature>
<evidence type="ECO:0000313" key="3">
    <source>
        <dbReference type="EMBL" id="VVD81409.1"/>
    </source>
</evidence>
<dbReference type="EC" id="2.7.13.3" evidence="3"/>
<dbReference type="InterPro" id="IPR003594">
    <property type="entry name" value="HATPase_dom"/>
</dbReference>
<name>A0A5E4T5T3_9BURK</name>
<keyword evidence="4" id="KW-1185">Reference proteome</keyword>
<protein>
    <submittedName>
        <fullName evidence="3">Sensor histidine kinase YpdA</fullName>
        <ecNumber evidence="3">2.7.13.3</ecNumber>
    </submittedName>
</protein>
<feature type="transmembrane region" description="Helical" evidence="1">
    <location>
        <begin position="56"/>
        <end position="77"/>
    </location>
</feature>
<dbReference type="Proteomes" id="UP000366945">
    <property type="component" value="Unassembled WGS sequence"/>
</dbReference>
<dbReference type="Pfam" id="PF02518">
    <property type="entry name" value="HATPase_c"/>
    <property type="match status" value="1"/>
</dbReference>
<evidence type="ECO:0000313" key="4">
    <source>
        <dbReference type="Proteomes" id="UP000366945"/>
    </source>
</evidence>
<proteinExistence type="predicted"/>
<dbReference type="InterPro" id="IPR050640">
    <property type="entry name" value="Bact_2-comp_sensor_kinase"/>
</dbReference>
<keyword evidence="1" id="KW-0812">Transmembrane</keyword>
<evidence type="ECO:0000259" key="2">
    <source>
        <dbReference type="SMART" id="SM00387"/>
    </source>
</evidence>
<feature type="transmembrane region" description="Helical" evidence="1">
    <location>
        <begin position="29"/>
        <end position="50"/>
    </location>
</feature>
<reference evidence="3 4" key="1">
    <citation type="submission" date="2019-08" db="EMBL/GenBank/DDBJ databases">
        <authorList>
            <person name="Peeters C."/>
        </authorList>
    </citation>
    <scope>NUCLEOTIDE SEQUENCE [LARGE SCALE GENOMIC DNA]</scope>
    <source>
        <strain evidence="3 4">LMG 31114</strain>
    </source>
</reference>
<dbReference type="InterPro" id="IPR010559">
    <property type="entry name" value="Sig_transdc_His_kin_internal"/>
</dbReference>
<dbReference type="OrthoDB" id="2514702at2"/>
<gene>
    <name evidence="3" type="primary">ypdA</name>
    <name evidence="3" type="ORF">PPN31114_01149</name>
</gene>
<feature type="transmembrane region" description="Helical" evidence="1">
    <location>
        <begin position="89"/>
        <end position="117"/>
    </location>
</feature>
<keyword evidence="3" id="KW-0808">Transferase</keyword>
<dbReference type="SUPFAM" id="SSF55874">
    <property type="entry name" value="ATPase domain of HSP90 chaperone/DNA topoisomerase II/histidine kinase"/>
    <property type="match status" value="1"/>
</dbReference>
<dbReference type="PANTHER" id="PTHR34220:SF9">
    <property type="entry name" value="SIGNAL TRANSDUCTION HISTIDINE KINASE INTERNAL REGION DOMAIN-CONTAINING PROTEIN"/>
    <property type="match status" value="1"/>
</dbReference>
<dbReference type="GO" id="GO:0000155">
    <property type="term" value="F:phosphorelay sensor kinase activity"/>
    <property type="evidence" value="ECO:0007669"/>
    <property type="project" value="InterPro"/>
</dbReference>
<keyword evidence="3" id="KW-0418">Kinase</keyword>
<sequence>MTTMMRQPQPVETTQPATTKPARGLWQTFLRELVGVILFNTAIALILKLIGFGGTMWQNFVFSQCIGITITVLIDGGRRALWRSGEPPIVPFLLLVAFGCSAGLVGGITLGTLLLGLPMTLWRPLNGHTTPIVLLIALLATGIGTYHGWSRARLAQLRAAAAQQALRESAAEKQLVRAQLQTLQAQLEPHFLFNVLANLDSLIASDPVRARVLLGHLNRFLRASLAATRAETISLADEFALLDALLAIQQVRFGERLRYSLDLPDDCRALKMPPMLVQPLVENAIKHGIEPRSQGGTVRVSAHGEVDETGTQFVVLQVSDDGAGFRNMSASPASPVPDEAAGHGIGLTNIRERLRVLYGDKARLTLAEGVPQGVVATLRLPVESSGRATA</sequence>
<organism evidence="3 4">
    <name type="scientific">Pandoraea pneumonica</name>
    <dbReference type="NCBI Taxonomy" id="2508299"/>
    <lineage>
        <taxon>Bacteria</taxon>
        <taxon>Pseudomonadati</taxon>
        <taxon>Pseudomonadota</taxon>
        <taxon>Betaproteobacteria</taxon>
        <taxon>Burkholderiales</taxon>
        <taxon>Burkholderiaceae</taxon>
        <taxon>Pandoraea</taxon>
    </lineage>
</organism>